<proteinExistence type="predicted"/>
<dbReference type="SUPFAM" id="SSF53300">
    <property type="entry name" value="vWA-like"/>
    <property type="match status" value="1"/>
</dbReference>
<keyword evidence="4" id="KW-1185">Reference proteome</keyword>
<feature type="region of interest" description="Disordered" evidence="1">
    <location>
        <begin position="472"/>
        <end position="510"/>
    </location>
</feature>
<name>A0A7Z2T6L5_9VIBR</name>
<reference evidence="3 4" key="1">
    <citation type="submission" date="2020-01" db="EMBL/GenBank/DDBJ databases">
        <title>Whole genome and functional gene identification of agarase of Vibrio HN897.</title>
        <authorList>
            <person name="Liu Y."/>
            <person name="Zhao Z."/>
        </authorList>
    </citation>
    <scope>NUCLEOTIDE SEQUENCE [LARGE SCALE GENOMIC DNA]</scope>
    <source>
        <strain evidence="3 4">HN897</strain>
    </source>
</reference>
<evidence type="ECO:0000256" key="1">
    <source>
        <dbReference type="SAM" id="MobiDB-lite"/>
    </source>
</evidence>
<dbReference type="PANTHER" id="PTHR22550:SF14">
    <property type="entry name" value="VWFA DOMAIN-CONTAINING PROTEIN"/>
    <property type="match status" value="1"/>
</dbReference>
<feature type="compositionally biased region" description="Polar residues" evidence="1">
    <location>
        <begin position="472"/>
        <end position="486"/>
    </location>
</feature>
<accession>A0A7Z2T6L5</accession>
<dbReference type="InterPro" id="IPR050768">
    <property type="entry name" value="UPF0353/GerABKA_families"/>
</dbReference>
<dbReference type="RefSeq" id="WP_164650130.1">
    <property type="nucleotide sequence ID" value="NZ_CP047476.1"/>
</dbReference>
<feature type="compositionally biased region" description="Acidic residues" evidence="1">
    <location>
        <begin position="487"/>
        <end position="503"/>
    </location>
</feature>
<protein>
    <submittedName>
        <fullName evidence="3">VWA domain-containing protein</fullName>
    </submittedName>
</protein>
<dbReference type="SMART" id="SM00327">
    <property type="entry name" value="VWA"/>
    <property type="match status" value="1"/>
</dbReference>
<dbReference type="PROSITE" id="PS50234">
    <property type="entry name" value="VWFA"/>
    <property type="match status" value="1"/>
</dbReference>
<dbReference type="Pfam" id="PF13519">
    <property type="entry name" value="VWA_2"/>
    <property type="match status" value="1"/>
</dbReference>
<dbReference type="KEGG" id="vas:GT360_16890"/>
<dbReference type="InterPro" id="IPR002035">
    <property type="entry name" value="VWF_A"/>
</dbReference>
<evidence type="ECO:0000313" key="3">
    <source>
        <dbReference type="EMBL" id="QIA65230.1"/>
    </source>
</evidence>
<dbReference type="PANTHER" id="PTHR22550">
    <property type="entry name" value="SPORE GERMINATION PROTEIN"/>
    <property type="match status" value="1"/>
</dbReference>
<dbReference type="Gene3D" id="3.40.50.410">
    <property type="entry name" value="von Willebrand factor, type A domain"/>
    <property type="match status" value="1"/>
</dbReference>
<organism evidence="3 4">
    <name type="scientific">Vibrio astriarenae</name>
    <dbReference type="NCBI Taxonomy" id="1481923"/>
    <lineage>
        <taxon>Bacteria</taxon>
        <taxon>Pseudomonadati</taxon>
        <taxon>Pseudomonadota</taxon>
        <taxon>Gammaproteobacteria</taxon>
        <taxon>Vibrionales</taxon>
        <taxon>Vibrionaceae</taxon>
        <taxon>Vibrio</taxon>
    </lineage>
</organism>
<dbReference type="InterPro" id="IPR036465">
    <property type="entry name" value="vWFA_dom_sf"/>
</dbReference>
<evidence type="ECO:0000313" key="4">
    <source>
        <dbReference type="Proteomes" id="UP000464262"/>
    </source>
</evidence>
<dbReference type="Proteomes" id="UP000464262">
    <property type="component" value="Chromosome 2"/>
</dbReference>
<dbReference type="EMBL" id="CP047476">
    <property type="protein sequence ID" value="QIA65230.1"/>
    <property type="molecule type" value="Genomic_DNA"/>
</dbReference>
<gene>
    <name evidence="3" type="ORF">GT360_16890</name>
</gene>
<dbReference type="AlphaFoldDB" id="A0A7Z2T6L5"/>
<feature type="domain" description="VWFA" evidence="2">
    <location>
        <begin position="97"/>
        <end position="272"/>
    </location>
</feature>
<sequence length="553" mass="62377">MMNDALLTQFHFLRPEWLWALLPISLLVAYRFRMSTQPKWIDILPTHLRKALTIGEQGWKRQLPLKLLALLMSLATIIAAGPTWQREPSPFGEDKAALVIVLDVSESMLETDVAPSRLTRAKQKIRDLLAIRGGGRNALVVYAGSAHLTMPLTQDIAVFTPFLDAIEPSIMPVAGKNLIATLPIVQEIIQRESGGSVLVVTDQVSESTIRSLEASGLSANNQVIALGIGNPNSVSQNPANLDSLKQLSSALGGHYLEVSIDDSDIRQFNRYIERNMALNGDSAMPWKDMGYYLVYPLALLMLLWFRKGWLVQWSWALVLLPTILITQQVKAESVSLKAQNTEIIKERALLEQAQQWWISLWLTPDQQAQWLFKDKQYLAAAARFEEPLRKGIAFYYGNDYQRAYNEFVQLETPRARIYAANALARQREYDKARDSLKALLEQTDLSNELRQQAEVNYQVISSIVDEVNRMSESQIGTPDGPEQSTELADDEPQTGDGVDEETTSDFIDQQTLSAEQILSDGEIADKWLKGVEADPKRFLRAKFQIQHLQREEL</sequence>
<evidence type="ECO:0000259" key="2">
    <source>
        <dbReference type="PROSITE" id="PS50234"/>
    </source>
</evidence>